<feature type="transmembrane region" description="Helical" evidence="1">
    <location>
        <begin position="74"/>
        <end position="93"/>
    </location>
</feature>
<proteinExistence type="predicted"/>
<dbReference type="PIRSF" id="PIRSF031501">
    <property type="entry name" value="QueT"/>
    <property type="match status" value="1"/>
</dbReference>
<reference evidence="2 3" key="1">
    <citation type="submission" date="2018-10" db="EMBL/GenBank/DDBJ databases">
        <title>Anaerotruncus faecis sp. nov., isolated from human feces.</title>
        <authorList>
            <person name="Wang Y.-J."/>
        </authorList>
    </citation>
    <scope>NUCLEOTIDE SEQUENCE [LARGE SCALE GENOMIC DNA]</scope>
    <source>
        <strain evidence="2 3">22A2-44</strain>
    </source>
</reference>
<feature type="transmembrane region" description="Helical" evidence="1">
    <location>
        <begin position="134"/>
        <end position="161"/>
    </location>
</feature>
<evidence type="ECO:0000256" key="1">
    <source>
        <dbReference type="SAM" id="Phobius"/>
    </source>
</evidence>
<gene>
    <name evidence="2" type="ORF">D4A47_11065</name>
</gene>
<dbReference type="PANTHER" id="PTHR40044">
    <property type="entry name" value="INTEGRAL MEMBRANE PROTEIN-RELATED"/>
    <property type="match status" value="1"/>
</dbReference>
<keyword evidence="1" id="KW-0812">Transmembrane</keyword>
<dbReference type="InterPro" id="IPR010387">
    <property type="entry name" value="QueT"/>
</dbReference>
<dbReference type="Proteomes" id="UP000276301">
    <property type="component" value="Unassembled WGS sequence"/>
</dbReference>
<dbReference type="PANTHER" id="PTHR40044:SF1">
    <property type="entry name" value="INTEGRAL MEMBRANE PROTEIN"/>
    <property type="match status" value="1"/>
</dbReference>
<dbReference type="Pfam" id="PF06177">
    <property type="entry name" value="QueT"/>
    <property type="match status" value="1"/>
</dbReference>
<name>A0A498CPA8_9FIRM</name>
<dbReference type="EMBL" id="RCHT01000025">
    <property type="protein sequence ID" value="RLL09025.1"/>
    <property type="molecule type" value="Genomic_DNA"/>
</dbReference>
<dbReference type="AlphaFoldDB" id="A0A498CPA8"/>
<accession>A0A498CPA8</accession>
<evidence type="ECO:0000313" key="3">
    <source>
        <dbReference type="Proteomes" id="UP000276301"/>
    </source>
</evidence>
<feature type="transmembrane region" description="Helical" evidence="1">
    <location>
        <begin position="100"/>
        <end position="122"/>
    </location>
</feature>
<sequence>MTRQTPNIRRMVVAAMTAAVYCAVSLLLLPLSFGAVQVRVSEALTLLPVLSPDAIVGVTLGCALTNALGSSMGLIDVVVGTSATLIAALMSWALRKARVFGLPVASSLPPVLVNAVFIGAEITLLSPEGWNTGVFLATALSVGAGQLLSCCVLGLLLVWALERKGLGERLFGKS</sequence>
<organism evidence="2 3">
    <name type="scientific">Anaerotruncus massiliensis</name>
    <name type="common">ex Liu et al. 2021</name>
    <dbReference type="NCBI Taxonomy" id="2321404"/>
    <lineage>
        <taxon>Bacteria</taxon>
        <taxon>Bacillati</taxon>
        <taxon>Bacillota</taxon>
        <taxon>Clostridia</taxon>
        <taxon>Eubacteriales</taxon>
        <taxon>Oscillospiraceae</taxon>
        <taxon>Anaerotruncus</taxon>
    </lineage>
</organism>
<dbReference type="RefSeq" id="WP_121587325.1">
    <property type="nucleotide sequence ID" value="NZ_RCHT01000025.1"/>
</dbReference>
<keyword evidence="3" id="KW-1185">Reference proteome</keyword>
<keyword evidence="1" id="KW-0472">Membrane</keyword>
<evidence type="ECO:0000313" key="2">
    <source>
        <dbReference type="EMBL" id="RLL09025.1"/>
    </source>
</evidence>
<comment type="caution">
    <text evidence="2">The sequence shown here is derived from an EMBL/GenBank/DDBJ whole genome shotgun (WGS) entry which is preliminary data.</text>
</comment>
<protein>
    <submittedName>
        <fullName evidence="2">QueT transporter family protein</fullName>
    </submittedName>
</protein>
<keyword evidence="1" id="KW-1133">Transmembrane helix</keyword>